<sequence length="340" mass="37839">MSYGPYKEFVIDGANIICPLCMQMNDNVTSIPIRSALTLKSTDCVSVNIQHQRVCTEYDKMIIVSSPCICTKDNLPCKPIVTDWINRRGSIANVKANKHIMLLDDATIKCSRGNAMLSFVNSGQKSSVPVPDDGFISMPSTMRESGFFIRHPWNAGHIAAYNKGDDNISTIAVLFANGLGWSEEASTVGTLTNAFRHAIWQAMISNEYGEKIAIEVGNSHEEHPLALQQIDAAKKGGLVVNHLLNAVEADELVDLYNNIIGRETGLKNPDKNNSELAKLLLNIFLHDGLYFSMKYGESDFYTIVRKKITTDIFNKSIENIDNGLDVKDKERQNKRGIVYF</sequence>
<name>A0A8F7V6P1_SALER</name>
<evidence type="ECO:0000259" key="1">
    <source>
        <dbReference type="Pfam" id="PF22322"/>
    </source>
</evidence>
<accession>A0A8F7V6P1</accession>
<proteinExistence type="predicted"/>
<dbReference type="AlphaFoldDB" id="A0A8F7V6P1"/>
<reference evidence="2" key="1">
    <citation type="submission" date="2021-07" db="EMBL/GenBank/DDBJ databases">
        <title>Whole-Genome Sequences of non-enterica strains of Salmonella enterica isolated from poultry houses.</title>
        <authorList>
            <person name="Lamas A."/>
            <person name="Regal P."/>
            <person name="Miranda J.M."/>
            <person name="Vazquez B."/>
            <person name="Cepeda A."/>
            <person name="Franco C.M."/>
        </authorList>
    </citation>
    <scope>NUCLEOTIDE SEQUENCE</scope>
    <source>
        <strain evidence="2">LHICA_SA2</strain>
    </source>
</reference>
<gene>
    <name evidence="2" type="ORF">JMJ84_07245</name>
</gene>
<dbReference type="Pfam" id="PF22322">
    <property type="entry name" value="DUF6973"/>
    <property type="match status" value="1"/>
</dbReference>
<protein>
    <submittedName>
        <fullName evidence="2">DUF4280 domain-containing protein</fullName>
    </submittedName>
</protein>
<organism evidence="2">
    <name type="scientific">Salmonella enterica subsp. salamae</name>
    <dbReference type="NCBI Taxonomy" id="59202"/>
    <lineage>
        <taxon>Bacteria</taxon>
        <taxon>Pseudomonadati</taxon>
        <taxon>Pseudomonadota</taxon>
        <taxon>Gammaproteobacteria</taxon>
        <taxon>Enterobacterales</taxon>
        <taxon>Enterobacteriaceae</taxon>
        <taxon>Salmonella</taxon>
    </lineage>
</organism>
<evidence type="ECO:0000313" key="2">
    <source>
        <dbReference type="EMBL" id="QXX26607.1"/>
    </source>
</evidence>
<dbReference type="InterPro" id="IPR054246">
    <property type="entry name" value="DUF6973"/>
</dbReference>
<feature type="domain" description="DUF6973" evidence="1">
    <location>
        <begin position="189"/>
        <end position="281"/>
    </location>
</feature>
<dbReference type="EMBL" id="CP079837">
    <property type="protein sequence ID" value="QXX26607.1"/>
    <property type="molecule type" value="Genomic_DNA"/>
</dbReference>